<dbReference type="RefSeq" id="WP_158000728.1">
    <property type="nucleotide sequence ID" value="NZ_AWXV01000002.1"/>
</dbReference>
<sequence>MEYRRFVVFKKSVHLKIVSRDPLIKFRCKKLSNVQINKLGTLSHLIQDI</sequence>
<evidence type="ECO:0000313" key="1">
    <source>
        <dbReference type="EMBL" id="KIE64081.1"/>
    </source>
</evidence>
<dbReference type="AlphaFoldDB" id="A0A0C1S9V0"/>
<evidence type="ECO:0000313" key="2">
    <source>
        <dbReference type="Proteomes" id="UP000054529"/>
    </source>
</evidence>
<reference evidence="1 2" key="1">
    <citation type="journal article" date="2014" name="G3 (Bethesda)">
        <title>Genome sequence of Candidatus Riesia pediculischaeffi, endosymbiont of chimpanzee lice, and genomic comparison of recently acquired endosymbionts from human and chimpanzee lice.</title>
        <authorList>
            <person name="Boyd B.M."/>
            <person name="Allen J.M."/>
            <person name="de Crecy-Lagard V."/>
            <person name="Reed D.L."/>
        </authorList>
    </citation>
    <scope>NUCLEOTIDE SEQUENCE [LARGE SCALE GENOMIC DNA]</scope>
    <source>
        <strain evidence="1 2">PTSU</strain>
    </source>
</reference>
<name>A0A0C1S9V0_9ENTR</name>
<dbReference type="EMBL" id="AWXV01000002">
    <property type="protein sequence ID" value="KIE64081.1"/>
    <property type="molecule type" value="Genomic_DNA"/>
</dbReference>
<gene>
    <name evidence="1" type="ORF">P689_11952</name>
</gene>
<proteinExistence type="predicted"/>
<comment type="caution">
    <text evidence="1">The sequence shown here is derived from an EMBL/GenBank/DDBJ whole genome shotgun (WGS) entry which is preliminary data.</text>
</comment>
<dbReference type="HOGENOM" id="CLU_3133586_0_0_6"/>
<organism evidence="1 2">
    <name type="scientific">Candidatus Riesia pediculischaeffi PTSU</name>
    <dbReference type="NCBI Taxonomy" id="1401651"/>
    <lineage>
        <taxon>Bacteria</taxon>
        <taxon>Pseudomonadati</taxon>
        <taxon>Pseudomonadota</taxon>
        <taxon>Gammaproteobacteria</taxon>
        <taxon>Enterobacterales</taxon>
        <taxon>Enterobacteriaceae</taxon>
        <taxon>Candidatus Riesia</taxon>
    </lineage>
</organism>
<accession>A0A0C1S9V0</accession>
<dbReference type="Proteomes" id="UP000054529">
    <property type="component" value="Unassembled WGS sequence"/>
</dbReference>
<protein>
    <submittedName>
        <fullName evidence="1">Uncharacterized protein</fullName>
    </submittedName>
</protein>